<reference evidence="12" key="1">
    <citation type="submission" date="2024-06" db="UniProtKB">
        <authorList>
            <consortium name="RefSeq"/>
        </authorList>
    </citation>
    <scope>NUCLEOTIDE SEQUENCE [LARGE SCALE GENOMIC DNA]</scope>
</reference>
<evidence type="ECO:0000256" key="2">
    <source>
        <dbReference type="ARBA" id="ARBA00022692"/>
    </source>
</evidence>
<gene>
    <name evidence="13" type="primary">LOC111106737</name>
</gene>
<feature type="domain" description="Cadherin" evidence="11">
    <location>
        <begin position="719"/>
        <end position="819"/>
    </location>
</feature>
<feature type="domain" description="Cadherin" evidence="11">
    <location>
        <begin position="332"/>
        <end position="414"/>
    </location>
</feature>
<dbReference type="Proteomes" id="UP000694844">
    <property type="component" value="Chromosome 1"/>
</dbReference>
<feature type="region of interest" description="Disordered" evidence="9">
    <location>
        <begin position="1453"/>
        <end position="1491"/>
    </location>
</feature>
<evidence type="ECO:0000256" key="5">
    <source>
        <dbReference type="ARBA" id="ARBA00022989"/>
    </source>
</evidence>
<evidence type="ECO:0000256" key="1">
    <source>
        <dbReference type="ARBA" id="ARBA00004167"/>
    </source>
</evidence>
<feature type="domain" description="Cadherin" evidence="11">
    <location>
        <begin position="1240"/>
        <end position="1335"/>
    </location>
</feature>
<dbReference type="SUPFAM" id="SSF49313">
    <property type="entry name" value="Cadherin-like"/>
    <property type="match status" value="10"/>
</dbReference>
<protein>
    <submittedName>
        <fullName evidence="13">Cadherin-23-like</fullName>
    </submittedName>
</protein>
<dbReference type="PROSITE" id="PS00232">
    <property type="entry name" value="CADHERIN_1"/>
    <property type="match status" value="1"/>
</dbReference>
<dbReference type="KEGG" id="cvn:111106737"/>
<dbReference type="PROSITE" id="PS50268">
    <property type="entry name" value="CADHERIN_2"/>
    <property type="match status" value="10"/>
</dbReference>
<keyword evidence="5 10" id="KW-1133">Transmembrane helix</keyword>
<dbReference type="RefSeq" id="XP_022297244.1">
    <property type="nucleotide sequence ID" value="XM_022441536.1"/>
</dbReference>
<keyword evidence="2 10" id="KW-0812">Transmembrane</keyword>
<feature type="compositionally biased region" description="Low complexity" evidence="9">
    <location>
        <begin position="1399"/>
        <end position="1418"/>
    </location>
</feature>
<evidence type="ECO:0000256" key="8">
    <source>
        <dbReference type="PROSITE-ProRule" id="PRU00043"/>
    </source>
</evidence>
<sequence length="1491" mass="161018">MSDFRFAAVCTTTDYAGHEKALTKKDTFDGGNFDRGHVMLDTLYTVQCCGEVQQWELYVEQAGRVQLQIWRGTASGYQLVGQNNFTLTSAGLKEQYLPIIPEQRIQVQTNDVIGWATPDDEVIPYKKEGSGSLIIQENMADVSVGGVFDWSTGTLINRRYYAIKAILAPGAITLSSVMGVGAYNLSVSVTDSCGRSDTQSLQVLSTNDAPKINGLPFSANLHENTLLETSLHTFTSSDDDGDAFTCTIENAANIFILKSNLSGSVIVFEIFSKSDPGLSYTSVNTYNLNISCSDGIDTSYRTFVVYILQNVAPSFTNLPSSITISAKSTLIGTAVYVVQFTDPDSPDLSTSSSCSPLPCPFSVGLDGTVTSTADLRAEKTVSYSIQFYVNDSQISTGPAALTILLSDLNTAPVFQNLPHTLTVSEHLSLTSLIYQISIYDPDVSDSLSTTFTVQPSSGSLLFKTNSTDLTIRNGGSLNYEALAAYNYTIYITTTDGIFSDSSYLMITVLDENEPPVLNLDTYYVSVNEGQKDTVLPPAGFLVTDEDAGDSYTYAITSGTSFAINATTGTVTFAQDIEVAVTSKFNITVQVTDRGGLSNTCVVVITVQNVNRKPYFTNLPVTLSIPENTVSGSALYTLGLVDEDLASTVVSYTTIPVLSSNLFSYNDTDRTLYLAVGFLFDYETTPVHNLTFTANDGTDNADPATLCLVIVNINEPPTFQSPVYYITFNENVSGTSLPSIAYNVNDPDGGDTLTYSLVAGDYLTKLGIDPSTGQLHLTADLSVPNTLTSNITLQITDSNGLTSTAVVEMTITNVNNVPYFLNLPFTVNVDETISPGSVLYSVTAHDNDGVDVLSYSVAYSPTSASSLLQFDSTGNQIKLRENSTMNYQLLNEIIVVVTVQDPSGATVTSNLTINVNNVNESPQFSSPVYYGEVKDGTLGLPVTLVITAMDPDLSDTLTYSIVSQSVAGIFSINTTSGDLYTAVDDAYYKTNGNCTLLVQVEDQYGAYDQATIVVSISYVNTKPEIYNFTGNYDISEALPVGSLLAIFSVTDPDSRDVITERISWFPASAVNKFNANLSSRQLYIYLKDTIDYENENAYNLTMIFNDGHEDSTSYEVAFSVGDVNEPPSIQYSSYSMTVNESNAGTVLDASMVFTDPDQGDTTTCEIFSGNDNQYFDISPATCILSLAKDYDIDLGLPSTHSLLVRVVDSKGLSATTTVNINVLDINDNTPKFEYPEIVKFVASDSLIGYQVHKLSVNDIDSSLNAQLTCAMDGSHSTLQFALTSDCTIYQTESLADLTEGTEINFTAIVQDAGSPPLSSTALVRVIIQGAEKAPQTASSAGSGLDFTDWELLLICGIAGVAALLGLINAVALYRKGCCKKIPTGKDASGLSDKEKETEPNNNRRNSSQYNRRNTRRTQSLPLTTPKMETVSVGNVRCEDLERILTPTDVSLNGDYGDTGRSSISSDRSFASLSRPSRRVSDVMGPKSNFDYI</sequence>
<dbReference type="PANTHER" id="PTHR24028:SF328">
    <property type="entry name" value="CADHERIN-3"/>
    <property type="match status" value="1"/>
</dbReference>
<evidence type="ECO:0000313" key="12">
    <source>
        <dbReference type="Proteomes" id="UP000694844"/>
    </source>
</evidence>
<dbReference type="PRINTS" id="PR00205">
    <property type="entry name" value="CADHERIN"/>
</dbReference>
<dbReference type="InterPro" id="IPR002126">
    <property type="entry name" value="Cadherin-like_dom"/>
</dbReference>
<keyword evidence="4 8" id="KW-0106">Calcium</keyword>
<dbReference type="InterPro" id="IPR015919">
    <property type="entry name" value="Cadherin-like_sf"/>
</dbReference>
<keyword evidence="12" id="KW-1185">Reference proteome</keyword>
<keyword evidence="3" id="KW-0677">Repeat</keyword>
<reference evidence="13" key="2">
    <citation type="submission" date="2025-08" db="UniProtKB">
        <authorList>
            <consortium name="RefSeq"/>
        </authorList>
    </citation>
    <scope>IDENTIFICATION</scope>
    <source>
        <tissue evidence="13">Whole sample</tissue>
    </source>
</reference>
<evidence type="ECO:0000259" key="11">
    <source>
        <dbReference type="PROSITE" id="PS50268"/>
    </source>
</evidence>
<feature type="domain" description="Cadherin" evidence="11">
    <location>
        <begin position="820"/>
        <end position="928"/>
    </location>
</feature>
<accession>A0A8B8B3M1</accession>
<comment type="subcellular location">
    <subcellularLocation>
        <location evidence="1">Membrane</location>
        <topology evidence="1">Single-pass membrane protein</topology>
    </subcellularLocation>
</comment>
<dbReference type="OrthoDB" id="6086648at2759"/>
<feature type="compositionally biased region" description="Low complexity" evidence="9">
    <location>
        <begin position="1459"/>
        <end position="1473"/>
    </location>
</feature>
<feature type="region of interest" description="Disordered" evidence="9">
    <location>
        <begin position="1384"/>
        <end position="1426"/>
    </location>
</feature>
<dbReference type="InterPro" id="IPR020894">
    <property type="entry name" value="Cadherin_CS"/>
</dbReference>
<name>A0A8B8B3M1_CRAVI</name>
<dbReference type="GO" id="GO:0007156">
    <property type="term" value="P:homophilic cell adhesion via plasma membrane adhesion molecules"/>
    <property type="evidence" value="ECO:0007669"/>
    <property type="project" value="InterPro"/>
</dbReference>
<feature type="domain" description="Cadherin" evidence="11">
    <location>
        <begin position="518"/>
        <end position="615"/>
    </location>
</feature>
<dbReference type="SMART" id="SM00112">
    <property type="entry name" value="CA"/>
    <property type="match status" value="10"/>
</dbReference>
<evidence type="ECO:0000256" key="7">
    <source>
        <dbReference type="ARBA" id="ARBA00023180"/>
    </source>
</evidence>
<feature type="domain" description="Cadherin" evidence="11">
    <location>
        <begin position="415"/>
        <end position="517"/>
    </location>
</feature>
<dbReference type="PANTHER" id="PTHR24028">
    <property type="entry name" value="CADHERIN-87A"/>
    <property type="match status" value="1"/>
</dbReference>
<evidence type="ECO:0000313" key="13">
    <source>
        <dbReference type="RefSeq" id="XP_022297244.1"/>
    </source>
</evidence>
<keyword evidence="6 10" id="KW-0472">Membrane</keyword>
<dbReference type="GO" id="GO:0005509">
    <property type="term" value="F:calcium ion binding"/>
    <property type="evidence" value="ECO:0007669"/>
    <property type="project" value="UniProtKB-UniRule"/>
</dbReference>
<proteinExistence type="predicted"/>
<evidence type="ECO:0000256" key="3">
    <source>
        <dbReference type="ARBA" id="ARBA00022737"/>
    </source>
</evidence>
<feature type="domain" description="Cadherin" evidence="11">
    <location>
        <begin position="1033"/>
        <end position="1128"/>
    </location>
</feature>
<dbReference type="CDD" id="cd11304">
    <property type="entry name" value="Cadherin_repeat"/>
    <property type="match status" value="8"/>
</dbReference>
<keyword evidence="7" id="KW-0325">Glycoprotein</keyword>
<evidence type="ECO:0000256" key="6">
    <source>
        <dbReference type="ARBA" id="ARBA00023136"/>
    </source>
</evidence>
<dbReference type="Pfam" id="PF00028">
    <property type="entry name" value="Cadherin"/>
    <property type="match status" value="1"/>
</dbReference>
<feature type="domain" description="Cadherin" evidence="11">
    <location>
        <begin position="1129"/>
        <end position="1231"/>
    </location>
</feature>
<evidence type="ECO:0000256" key="4">
    <source>
        <dbReference type="ARBA" id="ARBA00022837"/>
    </source>
</evidence>
<organism evidence="12 13">
    <name type="scientific">Crassostrea virginica</name>
    <name type="common">Eastern oyster</name>
    <dbReference type="NCBI Taxonomy" id="6565"/>
    <lineage>
        <taxon>Eukaryota</taxon>
        <taxon>Metazoa</taxon>
        <taxon>Spiralia</taxon>
        <taxon>Lophotrochozoa</taxon>
        <taxon>Mollusca</taxon>
        <taxon>Bivalvia</taxon>
        <taxon>Autobranchia</taxon>
        <taxon>Pteriomorphia</taxon>
        <taxon>Ostreida</taxon>
        <taxon>Ostreoidea</taxon>
        <taxon>Ostreidae</taxon>
        <taxon>Crassostrea</taxon>
    </lineage>
</organism>
<feature type="domain" description="Cadherin" evidence="11">
    <location>
        <begin position="938"/>
        <end position="1024"/>
    </location>
</feature>
<feature type="domain" description="Cadherin" evidence="11">
    <location>
        <begin position="616"/>
        <end position="718"/>
    </location>
</feature>
<dbReference type="InterPro" id="IPR050174">
    <property type="entry name" value="Protocadherin/Cadherin-CA"/>
</dbReference>
<dbReference type="Gene3D" id="2.60.40.60">
    <property type="entry name" value="Cadherins"/>
    <property type="match status" value="10"/>
</dbReference>
<evidence type="ECO:0000256" key="10">
    <source>
        <dbReference type="SAM" id="Phobius"/>
    </source>
</evidence>
<dbReference type="GeneID" id="111106737"/>
<dbReference type="GO" id="GO:0005886">
    <property type="term" value="C:plasma membrane"/>
    <property type="evidence" value="ECO:0007669"/>
    <property type="project" value="InterPro"/>
</dbReference>
<evidence type="ECO:0000256" key="9">
    <source>
        <dbReference type="SAM" id="MobiDB-lite"/>
    </source>
</evidence>
<feature type="transmembrane region" description="Helical" evidence="10">
    <location>
        <begin position="1350"/>
        <end position="1372"/>
    </location>
</feature>